<proteinExistence type="predicted"/>
<dbReference type="InterPro" id="IPR003018">
    <property type="entry name" value="GAF"/>
</dbReference>
<dbReference type="Pfam" id="PF08448">
    <property type="entry name" value="PAS_4"/>
    <property type="match status" value="1"/>
</dbReference>
<dbReference type="SUPFAM" id="SSF55785">
    <property type="entry name" value="PYP-like sensor domain (PAS domain)"/>
    <property type="match status" value="1"/>
</dbReference>
<dbReference type="PANTHER" id="PTHR43156:SF2">
    <property type="entry name" value="STAGE II SPORULATION PROTEIN E"/>
    <property type="match status" value="1"/>
</dbReference>
<name>A0A7K3QYK0_9ACTN</name>
<dbReference type="Gene3D" id="3.30.450.20">
    <property type="entry name" value="PAS domain"/>
    <property type="match status" value="1"/>
</dbReference>
<dbReference type="SUPFAM" id="SSF55781">
    <property type="entry name" value="GAF domain-like"/>
    <property type="match status" value="1"/>
</dbReference>
<dbReference type="RefSeq" id="WP_164192822.1">
    <property type="nucleotide sequence ID" value="NZ_JAAGMR010000282.1"/>
</dbReference>
<dbReference type="InterPro" id="IPR003594">
    <property type="entry name" value="HATPase_dom"/>
</dbReference>
<dbReference type="FunFam" id="3.30.565.10:FF:000028">
    <property type="entry name" value="PAS sensor protein"/>
    <property type="match status" value="1"/>
</dbReference>
<evidence type="ECO:0000313" key="3">
    <source>
        <dbReference type="EMBL" id="NEB94871.1"/>
    </source>
</evidence>
<dbReference type="InterPro" id="IPR036457">
    <property type="entry name" value="PPM-type-like_dom_sf"/>
</dbReference>
<dbReference type="Pfam" id="PF01590">
    <property type="entry name" value="GAF"/>
    <property type="match status" value="1"/>
</dbReference>
<dbReference type="GO" id="GO:0016791">
    <property type="term" value="F:phosphatase activity"/>
    <property type="evidence" value="ECO:0007669"/>
    <property type="project" value="TreeGrafter"/>
</dbReference>
<evidence type="ECO:0000313" key="4">
    <source>
        <dbReference type="Proteomes" id="UP000470520"/>
    </source>
</evidence>
<accession>A0A7K3QYK0</accession>
<reference evidence="3 4" key="1">
    <citation type="submission" date="2020-01" db="EMBL/GenBank/DDBJ databases">
        <title>Insect and environment-associated Actinomycetes.</title>
        <authorList>
            <person name="Currrie C."/>
            <person name="Chevrette M."/>
            <person name="Carlson C."/>
            <person name="Stubbendieck R."/>
            <person name="Wendt-Pienkowski E."/>
        </authorList>
    </citation>
    <scope>NUCLEOTIDE SEQUENCE [LARGE SCALE GENOMIC DNA]</scope>
    <source>
        <strain evidence="3 4">SID7754</strain>
    </source>
</reference>
<evidence type="ECO:0000259" key="2">
    <source>
        <dbReference type="PROSITE" id="PS50113"/>
    </source>
</evidence>
<dbReference type="SUPFAM" id="SSF55874">
    <property type="entry name" value="ATPase domain of HSP90 chaperone/DNA topoisomerase II/histidine kinase"/>
    <property type="match status" value="1"/>
</dbReference>
<dbReference type="Pfam" id="PF13581">
    <property type="entry name" value="HATPase_c_2"/>
    <property type="match status" value="1"/>
</dbReference>
<dbReference type="CDD" id="cd16936">
    <property type="entry name" value="HATPase_RsbW-like"/>
    <property type="match status" value="1"/>
</dbReference>
<dbReference type="NCBIfam" id="TIGR00229">
    <property type="entry name" value="sensory_box"/>
    <property type="match status" value="1"/>
</dbReference>
<dbReference type="Gene3D" id="3.30.565.10">
    <property type="entry name" value="Histidine kinase-like ATPase, C-terminal domain"/>
    <property type="match status" value="1"/>
</dbReference>
<organism evidence="3 4">
    <name type="scientific">Streptomyces bauhiniae</name>
    <dbReference type="NCBI Taxonomy" id="2340725"/>
    <lineage>
        <taxon>Bacteria</taxon>
        <taxon>Bacillati</taxon>
        <taxon>Actinomycetota</taxon>
        <taxon>Actinomycetes</taxon>
        <taxon>Kitasatosporales</taxon>
        <taxon>Streptomycetaceae</taxon>
        <taxon>Streptomyces</taxon>
    </lineage>
</organism>
<dbReference type="InterPro" id="IPR036890">
    <property type="entry name" value="HATPase_C_sf"/>
</dbReference>
<dbReference type="Gene3D" id="3.30.450.40">
    <property type="match status" value="1"/>
</dbReference>
<evidence type="ECO:0000256" key="1">
    <source>
        <dbReference type="ARBA" id="ARBA00022801"/>
    </source>
</evidence>
<dbReference type="InterPro" id="IPR000700">
    <property type="entry name" value="PAS-assoc_C"/>
</dbReference>
<dbReference type="Gene3D" id="3.60.40.10">
    <property type="entry name" value="PPM-type phosphatase domain"/>
    <property type="match status" value="1"/>
</dbReference>
<dbReference type="PANTHER" id="PTHR43156">
    <property type="entry name" value="STAGE II SPORULATION PROTEIN E-RELATED"/>
    <property type="match status" value="1"/>
</dbReference>
<dbReference type="PROSITE" id="PS50113">
    <property type="entry name" value="PAC"/>
    <property type="match status" value="1"/>
</dbReference>
<sequence length="691" mass="74190">MSAGDPNTAKETEHAVLKAVFAQHAVGLLVLDDDLRIVRANVVASAMRAESADEVVGMRFADAFGLEDAEVEEAVVREVLTTGVPVIDRLIRGRNAPDGRSLRLYSVTTTRLKNERGDVLGLAACAVDVTERERTRRRKDILETVRERVGRRLDVLAVCEELADAVVPAFSGAAVVDVVEAIVRGEAPPTAPVDQDVPLRRAAFRGRTPARPVGDIRHPPHGTPFSRVLTDLRPRLVPVDGDTTWLRADPARAEAIRASGAHSVLVVALELRGEVFGMVTFYRREQEEPFDSEDIELASAICTHTALCIDNARRFAREQAIAATVQRRALPQRPVDLSAVDISPLFLAAPEGGGAWFDVTPMSGARTALIVGDIAGRGMAAATAMGQLRTALCSLVALDLEADELLARLNDTVIRLAAERAALPAGDPVHREPLIAGCVIAVYDPVDLTCAIACAGLPDPLIVEPDGSSYVPNAPAGPVLGGADSTPFATVTVQLREGSVLAMGTAGLTGQRTPEHENLVRTVLEQSPGQNLRDLCDALAYEWDDGDYRDEALVLLARTKRLPAGRVVRCDLPHGPEAAPMARAAVREQVEHWRVGDEAALTAELVVSELVGNAVRYGKPPIHLRMILDRVLTCEVTDASLSAPHLRHASLADETGRGLFIVASVVSNWGIRYSKHGKTVWAELPIPPHQA</sequence>
<dbReference type="AlphaFoldDB" id="A0A7K3QYK0"/>
<gene>
    <name evidence="3" type="ORF">G3I21_24850</name>
</gene>
<feature type="domain" description="PAC" evidence="2">
    <location>
        <begin position="84"/>
        <end position="141"/>
    </location>
</feature>
<dbReference type="CDD" id="cd00130">
    <property type="entry name" value="PAS"/>
    <property type="match status" value="1"/>
</dbReference>
<keyword evidence="1" id="KW-0378">Hydrolase</keyword>
<dbReference type="EMBL" id="JAAGMR010000282">
    <property type="protein sequence ID" value="NEB94871.1"/>
    <property type="molecule type" value="Genomic_DNA"/>
</dbReference>
<dbReference type="SMART" id="SM00065">
    <property type="entry name" value="GAF"/>
    <property type="match status" value="1"/>
</dbReference>
<dbReference type="InterPro" id="IPR000014">
    <property type="entry name" value="PAS"/>
</dbReference>
<dbReference type="InterPro" id="IPR029016">
    <property type="entry name" value="GAF-like_dom_sf"/>
</dbReference>
<dbReference type="InterPro" id="IPR013656">
    <property type="entry name" value="PAS_4"/>
</dbReference>
<comment type="caution">
    <text evidence="3">The sequence shown here is derived from an EMBL/GenBank/DDBJ whole genome shotgun (WGS) entry which is preliminary data.</text>
</comment>
<dbReference type="InterPro" id="IPR001932">
    <property type="entry name" value="PPM-type_phosphatase-like_dom"/>
</dbReference>
<dbReference type="SMART" id="SM00331">
    <property type="entry name" value="PP2C_SIG"/>
    <property type="match status" value="1"/>
</dbReference>
<dbReference type="Proteomes" id="UP000470520">
    <property type="component" value="Unassembled WGS sequence"/>
</dbReference>
<dbReference type="Pfam" id="PF07228">
    <property type="entry name" value="SpoIIE"/>
    <property type="match status" value="1"/>
</dbReference>
<protein>
    <submittedName>
        <fullName evidence="3">SpoIIE family protein phosphatase</fullName>
    </submittedName>
</protein>
<dbReference type="InterPro" id="IPR035965">
    <property type="entry name" value="PAS-like_dom_sf"/>
</dbReference>
<dbReference type="InterPro" id="IPR052016">
    <property type="entry name" value="Bact_Sigma-Reg"/>
</dbReference>